<dbReference type="AlphaFoldDB" id="B7APR0"/>
<organism evidence="1 2">
    <name type="scientific">[Bacteroides] pectinophilus ATCC 43243</name>
    <dbReference type="NCBI Taxonomy" id="483218"/>
    <lineage>
        <taxon>Bacteria</taxon>
        <taxon>Bacillati</taxon>
        <taxon>Bacillota</taxon>
        <taxon>Clostridia</taxon>
        <taxon>Eubacteriales</taxon>
    </lineage>
</organism>
<evidence type="ECO:0000313" key="1">
    <source>
        <dbReference type="EMBL" id="EEC58534.1"/>
    </source>
</evidence>
<dbReference type="STRING" id="483218.BACPEC_00666"/>
<reference evidence="1 2" key="2">
    <citation type="submission" date="2008-11" db="EMBL/GenBank/DDBJ databases">
        <authorList>
            <person name="Fulton L."/>
            <person name="Clifton S."/>
            <person name="Fulton B."/>
            <person name="Xu J."/>
            <person name="Minx P."/>
            <person name="Pepin K.H."/>
            <person name="Johnson M."/>
            <person name="Bhonagiri V."/>
            <person name="Nash W.E."/>
            <person name="Mardis E.R."/>
            <person name="Wilson R.K."/>
        </authorList>
    </citation>
    <scope>NUCLEOTIDE SEQUENCE [LARGE SCALE GENOMIC DNA]</scope>
    <source>
        <strain evidence="1 2">ATCC 43243</strain>
    </source>
</reference>
<dbReference type="Proteomes" id="UP000003136">
    <property type="component" value="Unassembled WGS sequence"/>
</dbReference>
<keyword evidence="2" id="KW-1185">Reference proteome</keyword>
<evidence type="ECO:0000313" key="2">
    <source>
        <dbReference type="Proteomes" id="UP000003136"/>
    </source>
</evidence>
<dbReference type="HOGENOM" id="CLU_088944_0_0_9"/>
<dbReference type="EMBL" id="ABVQ01000034">
    <property type="protein sequence ID" value="EEC58534.1"/>
    <property type="molecule type" value="Genomic_DNA"/>
</dbReference>
<proteinExistence type="predicted"/>
<gene>
    <name evidence="1" type="ORF">BACPEC_00666</name>
</gene>
<name>B7APR0_9FIRM</name>
<protein>
    <submittedName>
        <fullName evidence="1">Uncharacterized protein</fullName>
    </submittedName>
</protein>
<sequence>MTPAVRCRPCTPAQRAGCPLYSHTGEAGFRRRSGFRQFHRLRIRTFAPIGREWIRNTPVWIAGQNTGCRPGVFSVNAPISGDFFSCHHHLKAMLLCVLPCGGFPFLAVRRHQPDGQPGLVQHIGHAALRCAAFQPAQQRILPAEICKPALQAGVECVDAGKVLRLVPVDNGFLLILRQLLHTNPPHNQYKISAHAGCA</sequence>
<accession>B7APR0</accession>
<comment type="caution">
    <text evidence="1">The sequence shown here is derived from an EMBL/GenBank/DDBJ whole genome shotgun (WGS) entry which is preliminary data.</text>
</comment>
<reference evidence="1 2" key="1">
    <citation type="submission" date="2008-11" db="EMBL/GenBank/DDBJ databases">
        <title>Draft genome sequence of Bacteroides pectinophilus (ATCC 43243).</title>
        <authorList>
            <person name="Sudarsanam P."/>
            <person name="Ley R."/>
            <person name="Guruge J."/>
            <person name="Turnbaugh P.J."/>
            <person name="Mahowald M."/>
            <person name="Liep D."/>
            <person name="Gordon J."/>
        </authorList>
    </citation>
    <scope>NUCLEOTIDE SEQUENCE [LARGE SCALE GENOMIC DNA]</scope>
    <source>
        <strain evidence="1 2">ATCC 43243</strain>
    </source>
</reference>
<dbReference type="eggNOG" id="ENOG5033QVR">
    <property type="taxonomic scope" value="Bacteria"/>
</dbReference>